<keyword evidence="4 7" id="KW-0067">ATP-binding</keyword>
<dbReference type="CDD" id="cd00081">
    <property type="entry name" value="Hint"/>
    <property type="match status" value="1"/>
</dbReference>
<dbReference type="Pfam" id="PF09397">
    <property type="entry name" value="FtsK_gamma"/>
    <property type="match status" value="1"/>
</dbReference>
<dbReference type="AlphaFoldDB" id="A0A2H9N1T4"/>
<evidence type="ECO:0000256" key="1">
    <source>
        <dbReference type="ARBA" id="ARBA00006474"/>
    </source>
</evidence>
<feature type="binding site" evidence="7">
    <location>
        <begin position="845"/>
        <end position="852"/>
    </location>
    <ligand>
        <name>ATP</name>
        <dbReference type="ChEBI" id="CHEBI:30616"/>
    </ligand>
</feature>
<evidence type="ECO:0000256" key="8">
    <source>
        <dbReference type="SAM" id="Phobius"/>
    </source>
</evidence>
<dbReference type="InterPro" id="IPR006142">
    <property type="entry name" value="INTEIN"/>
</dbReference>
<dbReference type="PROSITE" id="PS50817">
    <property type="entry name" value="INTEIN_N_TER"/>
    <property type="match status" value="1"/>
</dbReference>
<comment type="caution">
    <text evidence="11">The sequence shown here is derived from an EMBL/GenBank/DDBJ whole genome shotgun (WGS) entry which is preliminary data.</text>
</comment>
<dbReference type="SMART" id="SM00305">
    <property type="entry name" value="HintC"/>
    <property type="match status" value="1"/>
</dbReference>
<protein>
    <recommendedName>
        <fullName evidence="13">FtsK domain-containing protein</fullName>
    </recommendedName>
</protein>
<evidence type="ECO:0000313" key="11">
    <source>
        <dbReference type="EMBL" id="PIW91636.1"/>
    </source>
</evidence>
<evidence type="ECO:0000259" key="10">
    <source>
        <dbReference type="PROSITE" id="PS50901"/>
    </source>
</evidence>
<evidence type="ECO:0000256" key="2">
    <source>
        <dbReference type="ARBA" id="ARBA00022741"/>
    </source>
</evidence>
<dbReference type="GO" id="GO:0005524">
    <property type="term" value="F:ATP binding"/>
    <property type="evidence" value="ECO:0007669"/>
    <property type="project" value="UniProtKB-UniRule"/>
</dbReference>
<dbReference type="InterPro" id="IPR041027">
    <property type="entry name" value="FtsK_alpha"/>
</dbReference>
<evidence type="ECO:0000256" key="4">
    <source>
        <dbReference type="ARBA" id="ARBA00022840"/>
    </source>
</evidence>
<dbReference type="InterPro" id="IPR004860">
    <property type="entry name" value="LAGLIDADG_dom"/>
</dbReference>
<dbReference type="InterPro" id="IPR002543">
    <property type="entry name" value="FtsK_dom"/>
</dbReference>
<dbReference type="GO" id="GO:0004519">
    <property type="term" value="F:endonuclease activity"/>
    <property type="evidence" value="ECO:0007669"/>
    <property type="project" value="InterPro"/>
</dbReference>
<keyword evidence="8" id="KW-1133">Transmembrane helix</keyword>
<dbReference type="Proteomes" id="UP000236840">
    <property type="component" value="Unassembled WGS sequence"/>
</dbReference>
<dbReference type="InterPro" id="IPR027417">
    <property type="entry name" value="P-loop_NTPase"/>
</dbReference>
<organism evidence="11 12">
    <name type="scientific">Candidatus Nealsonbacteria bacterium CG_4_8_14_3_um_filter_37_36</name>
    <dbReference type="NCBI Taxonomy" id="1974688"/>
    <lineage>
        <taxon>Bacteria</taxon>
        <taxon>Candidatus Nealsoniibacteriota</taxon>
    </lineage>
</organism>
<dbReference type="InterPro" id="IPR050206">
    <property type="entry name" value="FtsK/SpoIIIE/SftA"/>
</dbReference>
<feature type="transmembrane region" description="Helical" evidence="8">
    <location>
        <begin position="138"/>
        <end position="159"/>
    </location>
</feature>
<dbReference type="InterPro" id="IPR004042">
    <property type="entry name" value="Intein_endonuc_central"/>
</dbReference>
<dbReference type="PANTHER" id="PTHR22683:SF41">
    <property type="entry name" value="DNA TRANSLOCASE FTSK"/>
    <property type="match status" value="1"/>
</dbReference>
<dbReference type="Gene3D" id="2.170.16.10">
    <property type="entry name" value="Hedgehog/Intein (Hint) domain"/>
    <property type="match status" value="2"/>
</dbReference>
<keyword evidence="8" id="KW-0812">Transmembrane</keyword>
<dbReference type="InterPro" id="IPR003586">
    <property type="entry name" value="Hint_dom_C"/>
</dbReference>
<keyword evidence="2 7" id="KW-0547">Nucleotide-binding</keyword>
<dbReference type="InterPro" id="IPR036390">
    <property type="entry name" value="WH_DNA-bd_sf"/>
</dbReference>
<evidence type="ECO:0000256" key="7">
    <source>
        <dbReference type="PROSITE-ProRule" id="PRU00289"/>
    </source>
</evidence>
<keyword evidence="6" id="KW-0238">DNA-binding</keyword>
<dbReference type="Gene3D" id="1.10.10.10">
    <property type="entry name" value="Winged helix-like DNA-binding domain superfamily/Winged helix DNA-binding domain"/>
    <property type="match status" value="1"/>
</dbReference>
<dbReference type="Gene3D" id="3.40.50.300">
    <property type="entry name" value="P-loop containing nucleotide triphosphate hydrolases"/>
    <property type="match status" value="2"/>
</dbReference>
<feature type="domain" description="DOD-type homing endonuclease" evidence="9">
    <location>
        <begin position="531"/>
        <end position="672"/>
    </location>
</feature>
<name>A0A2H9N1T4_9BACT</name>
<dbReference type="SMART" id="SM00843">
    <property type="entry name" value="Ftsk_gamma"/>
    <property type="match status" value="1"/>
</dbReference>
<evidence type="ECO:0000256" key="3">
    <source>
        <dbReference type="ARBA" id="ARBA00022813"/>
    </source>
</evidence>
<dbReference type="Pfam" id="PF14890">
    <property type="entry name" value="Intein_splicing"/>
    <property type="match status" value="1"/>
</dbReference>
<dbReference type="NCBIfam" id="TIGR01445">
    <property type="entry name" value="intein_Nterm"/>
    <property type="match status" value="1"/>
</dbReference>
<keyword evidence="5" id="KW-0651">Protein splicing</keyword>
<sequence length="1192" mass="133444">MKKRKKNRKALLKEKRLLRFSLPEEIKRYIFGIIIILLAVILALSFFEKAGIAGSAIFSTLNYLIGKSIFLLPLILVLGSLVFFLSRYKKFLGGVFLAIILLILGISASLECLSPAQNQGGALGHFISLPFLKLFGNLVTEIIFAFIIICGGLIFGYLLKQPTHLAGGYPGEGPQLGKEQKQPTFFRKVFAPKFKVKEVEPKIKEVPVKAPAPELKPKELPGKELLTAKALGAEYPIPPLDLLEEEKGIPLAGDVRTNSTIIKKTLENFDIPVEMSEINIGPTVTQYTLKPADGIKLSKITTLSNDLALALASHPIRIEAPIPGKSLVGIEVPNRLRTQVRLRNLIASPQFQNAPSNLTFPLGRDVSGNPIYADLAKMPHLLVAGSTGTGKTCAADTLIFSEKGLLTFEELYSLPLNSEADFEIKVVSRDGIETTKKIYNNGICQFYKLLTSRGYQIEATTEHPLWVINEDGSDGWKPASLIKEGDYVAISRKPALFGNKTDLSDFKPSKIKAHHRKISFPQKMTPQLAQFLGLLTADGGLSIEKKGTHRVVYTQANLNLLSLYKKLLKELFGITQFIEKRSGSNHQNRAFDIVIGSKHLKEFLAYLGMNSCRSPQKVIPRAIREAPKEVIRAYLKSLFDNDGYVGKEGIELSLSSEKLISQVQIMLLNFGITSSLKAKIVKNYAQNKYFRLSIYGQEARRFVKEIGFIRKEKYEKAKTFLRLSSNPNVDLVPHISSLLKTLAHKYLDCFAHLTNNGWQYQSGILIPKYAFNSLTSYNSGKRTPSYQAMERILNFYQPISKEPEYQKLNEISKRNFYWDKVEKITQTSGVGYDFFVPGSDSFVGNGFVNHNTIFLNSLILSLLYRNSPEILRFILIDPKRVEFPVYNELPHLLCPVILESQRTVNALKWLILEMERRFDLLSEAKARDIAGYNEIALRNQEGPMPYIVLVIDELADLMAARGKEVEVGIVRLAQMARAVGIHLVVATQRPSVEVITGLIKANITSRVTFQVASQVDSRTVLDMAGAEKLLGLGDLLFVSAEISKPVRIQGAYVSEKEVKRVVNYINSKWRLAAEEVEKAKLEKVILKNALSEDLAKGLEVPETEIESFYGGEDPLYEEAKRLVIEAKKASASFLQRRLRIGYARAARLIDMMEDRGVVGPADGAKPREVYLGEIQNPKFKIQNEEDNDWKKV</sequence>
<proteinExistence type="inferred from homology"/>
<dbReference type="Pfam" id="PF14528">
    <property type="entry name" value="LAGLIDADG_3"/>
    <property type="match status" value="2"/>
</dbReference>
<dbReference type="GO" id="GO:0016539">
    <property type="term" value="P:intein-mediated protein splicing"/>
    <property type="evidence" value="ECO:0007669"/>
    <property type="project" value="InterPro"/>
</dbReference>
<dbReference type="GO" id="GO:0003677">
    <property type="term" value="F:DNA binding"/>
    <property type="evidence" value="ECO:0007669"/>
    <property type="project" value="UniProtKB-KW"/>
</dbReference>
<dbReference type="PROSITE" id="PS50901">
    <property type="entry name" value="FTSK"/>
    <property type="match status" value="1"/>
</dbReference>
<dbReference type="Pfam" id="PF01580">
    <property type="entry name" value="FtsK_SpoIIIE"/>
    <property type="match status" value="2"/>
</dbReference>
<feature type="transmembrane region" description="Helical" evidence="8">
    <location>
        <begin position="91"/>
        <end position="110"/>
    </location>
</feature>
<dbReference type="PROSITE" id="PS50819">
    <property type="entry name" value="INTEIN_ENDONUCLEASE"/>
    <property type="match status" value="1"/>
</dbReference>
<dbReference type="SUPFAM" id="SSF55608">
    <property type="entry name" value="Homing endonucleases"/>
    <property type="match status" value="1"/>
</dbReference>
<evidence type="ECO:0000256" key="5">
    <source>
        <dbReference type="ARBA" id="ARBA00023000"/>
    </source>
</evidence>
<reference evidence="12" key="1">
    <citation type="submission" date="2017-09" db="EMBL/GenBank/DDBJ databases">
        <title>Depth-based differentiation of microbial function through sediment-hosted aquifers and enrichment of novel symbionts in the deep terrestrial subsurface.</title>
        <authorList>
            <person name="Probst A.J."/>
            <person name="Ladd B."/>
            <person name="Jarett J.K."/>
            <person name="Geller-Mcgrath D.E."/>
            <person name="Sieber C.M.K."/>
            <person name="Emerson J.B."/>
            <person name="Anantharaman K."/>
            <person name="Thomas B.C."/>
            <person name="Malmstrom R."/>
            <person name="Stieglmeier M."/>
            <person name="Klingl A."/>
            <person name="Woyke T."/>
            <person name="Ryan C.M."/>
            <person name="Banfield J.F."/>
        </authorList>
    </citation>
    <scope>NUCLEOTIDE SEQUENCE [LARGE SCALE GENOMIC DNA]</scope>
</reference>
<dbReference type="EMBL" id="PFHJ01000003">
    <property type="protein sequence ID" value="PIW91636.1"/>
    <property type="molecule type" value="Genomic_DNA"/>
</dbReference>
<keyword evidence="3" id="KW-0068">Autocatalytic cleavage</keyword>
<evidence type="ECO:0000259" key="9">
    <source>
        <dbReference type="PROSITE" id="PS50819"/>
    </source>
</evidence>
<dbReference type="InterPro" id="IPR036844">
    <property type="entry name" value="Hint_dom_sf"/>
</dbReference>
<dbReference type="PRINTS" id="PR00379">
    <property type="entry name" value="INTEIN"/>
</dbReference>
<dbReference type="Pfam" id="PF17854">
    <property type="entry name" value="FtsK_alpha"/>
    <property type="match status" value="1"/>
</dbReference>
<evidence type="ECO:0008006" key="13">
    <source>
        <dbReference type="Google" id="ProtNLM"/>
    </source>
</evidence>
<feature type="transmembrane region" description="Helical" evidence="8">
    <location>
        <begin position="63"/>
        <end position="84"/>
    </location>
</feature>
<dbReference type="SUPFAM" id="SSF46785">
    <property type="entry name" value="Winged helix' DNA-binding domain"/>
    <property type="match status" value="1"/>
</dbReference>
<evidence type="ECO:0000313" key="12">
    <source>
        <dbReference type="Proteomes" id="UP000236840"/>
    </source>
</evidence>
<evidence type="ECO:0000256" key="6">
    <source>
        <dbReference type="ARBA" id="ARBA00023125"/>
    </source>
</evidence>
<dbReference type="SUPFAM" id="SSF52540">
    <property type="entry name" value="P-loop containing nucleoside triphosphate hydrolases"/>
    <property type="match status" value="1"/>
</dbReference>
<comment type="similarity">
    <text evidence="1">Belongs to the FtsK/SpoIIIE/SftA family.</text>
</comment>
<dbReference type="Gene3D" id="3.30.980.40">
    <property type="match status" value="1"/>
</dbReference>
<dbReference type="InterPro" id="IPR018541">
    <property type="entry name" value="Ftsk_gamma"/>
</dbReference>
<dbReference type="InterPro" id="IPR036388">
    <property type="entry name" value="WH-like_DNA-bd_sf"/>
</dbReference>
<dbReference type="PANTHER" id="PTHR22683">
    <property type="entry name" value="SPORULATION PROTEIN RELATED"/>
    <property type="match status" value="1"/>
</dbReference>
<feature type="domain" description="FtsK" evidence="10">
    <location>
        <begin position="827"/>
        <end position="1018"/>
    </location>
</feature>
<dbReference type="InterPro" id="IPR003587">
    <property type="entry name" value="Hint_dom_N"/>
</dbReference>
<gene>
    <name evidence="11" type="ORF">COZ90_00105</name>
</gene>
<dbReference type="InterPro" id="IPR006141">
    <property type="entry name" value="Intein_N"/>
</dbReference>
<keyword evidence="8" id="KW-0472">Membrane</keyword>
<accession>A0A2H9N1T4</accession>
<feature type="transmembrane region" description="Helical" evidence="8">
    <location>
        <begin position="29"/>
        <end position="47"/>
    </location>
</feature>
<dbReference type="Gene3D" id="3.10.28.10">
    <property type="entry name" value="Homing endonucleases"/>
    <property type="match status" value="1"/>
</dbReference>
<dbReference type="InterPro" id="IPR027434">
    <property type="entry name" value="Homing_endonucl"/>
</dbReference>
<dbReference type="SUPFAM" id="SSF51294">
    <property type="entry name" value="Hedgehog/intein (Hint) domain"/>
    <property type="match status" value="1"/>
</dbReference>
<dbReference type="SMART" id="SM00306">
    <property type="entry name" value="HintN"/>
    <property type="match status" value="1"/>
</dbReference>